<protein>
    <recommendedName>
        <fullName evidence="2">histidine kinase</fullName>
        <ecNumber evidence="2">2.7.13.3</ecNumber>
    </recommendedName>
</protein>
<evidence type="ECO:0000313" key="9">
    <source>
        <dbReference type="EMBL" id="SNT37400.1"/>
    </source>
</evidence>
<keyword evidence="3 4" id="KW-0597">Phosphoprotein</keyword>
<reference evidence="9 10" key="1">
    <citation type="submission" date="2017-06" db="EMBL/GenBank/DDBJ databases">
        <authorList>
            <person name="Kim H.J."/>
            <person name="Triplett B.A."/>
        </authorList>
    </citation>
    <scope>NUCLEOTIDE SEQUENCE [LARGE SCALE GENOMIC DNA]</scope>
    <source>
        <strain evidence="9 10">U15</strain>
    </source>
</reference>
<dbReference type="Pfam" id="PF13426">
    <property type="entry name" value="PAS_9"/>
    <property type="match status" value="1"/>
</dbReference>
<accession>A0A239M483</accession>
<evidence type="ECO:0000256" key="3">
    <source>
        <dbReference type="ARBA" id="ARBA00022553"/>
    </source>
</evidence>
<feature type="domain" description="Response regulatory" evidence="7">
    <location>
        <begin position="537"/>
        <end position="653"/>
    </location>
</feature>
<dbReference type="InterPro" id="IPR000014">
    <property type="entry name" value="PAS"/>
</dbReference>
<comment type="catalytic activity">
    <reaction evidence="1">
        <text>ATP + protein L-histidine = ADP + protein N-phospho-L-histidine.</text>
        <dbReference type="EC" id="2.7.13.3"/>
    </reaction>
</comment>
<dbReference type="InterPro" id="IPR003594">
    <property type="entry name" value="HATPase_dom"/>
</dbReference>
<evidence type="ECO:0000256" key="5">
    <source>
        <dbReference type="SAM" id="Coils"/>
    </source>
</evidence>
<dbReference type="InterPro" id="IPR005467">
    <property type="entry name" value="His_kinase_dom"/>
</dbReference>
<organism evidence="9 10">
    <name type="scientific">Noviherbaspirillum humi</name>
    <dbReference type="NCBI Taxonomy" id="1688639"/>
    <lineage>
        <taxon>Bacteria</taxon>
        <taxon>Pseudomonadati</taxon>
        <taxon>Pseudomonadota</taxon>
        <taxon>Betaproteobacteria</taxon>
        <taxon>Burkholderiales</taxon>
        <taxon>Oxalobacteraceae</taxon>
        <taxon>Noviherbaspirillum</taxon>
    </lineage>
</organism>
<dbReference type="SMART" id="SM00448">
    <property type="entry name" value="REC"/>
    <property type="match status" value="1"/>
</dbReference>
<dbReference type="Pfam" id="PF08448">
    <property type="entry name" value="PAS_4"/>
    <property type="match status" value="1"/>
</dbReference>
<dbReference type="PROSITE" id="PS50110">
    <property type="entry name" value="RESPONSE_REGULATORY"/>
    <property type="match status" value="1"/>
</dbReference>
<dbReference type="PANTHER" id="PTHR43065">
    <property type="entry name" value="SENSOR HISTIDINE KINASE"/>
    <property type="match status" value="1"/>
</dbReference>
<dbReference type="PROSITE" id="PS50109">
    <property type="entry name" value="HIS_KIN"/>
    <property type="match status" value="1"/>
</dbReference>
<evidence type="ECO:0000256" key="4">
    <source>
        <dbReference type="PROSITE-ProRule" id="PRU00169"/>
    </source>
</evidence>
<dbReference type="CDD" id="cd00130">
    <property type="entry name" value="PAS"/>
    <property type="match status" value="2"/>
</dbReference>
<dbReference type="SUPFAM" id="SSF55874">
    <property type="entry name" value="ATPase domain of HSP90 chaperone/DNA topoisomerase II/histidine kinase"/>
    <property type="match status" value="1"/>
</dbReference>
<evidence type="ECO:0000259" key="7">
    <source>
        <dbReference type="PROSITE" id="PS50110"/>
    </source>
</evidence>
<dbReference type="GO" id="GO:0000155">
    <property type="term" value="F:phosphorelay sensor kinase activity"/>
    <property type="evidence" value="ECO:0007669"/>
    <property type="project" value="InterPro"/>
</dbReference>
<dbReference type="EC" id="2.7.13.3" evidence="2"/>
<dbReference type="SUPFAM" id="SSF52172">
    <property type="entry name" value="CheY-like"/>
    <property type="match status" value="1"/>
</dbReference>
<sequence length="655" mass="72133">MHDLYEHAPCGYLSTLPDGTIVKANATFLEWTGYRRENLLGHKRFQELLPIAGRIYYDTHFAPLLLMQEQVKELAFEVTCATGQRLPMLLNSSLKRAADGTPLLIRTTLLDARSRRAYEQELLLARRRAEAAEVDVRRLNQHLQELLAARTKERDRLWNLSQDILAVGTIDGRFLSVNPAFTTVLGWTPDDLAALSYADLLHSEDHSVFLRNMDRLAAGEAIHGAVVRHRHKNGSDRWIAWDVVPDSALLHMIGRDVTEERQRAQAVQRLEEALHQAKKMEAIGQLTGGIAHDFNNMLAGIAGNLELMRIRLQQGQIDEMRRHIDAAEAVADRATAMVQQLLTFSRQQALAPKPTDLRQPIGFMRGLIEQSVGSSIEVRITLPDDLHPVLCDRNQFERALLNLAINARDAMPEGGTLAIAARNVSLDMEQAGLLQVPPGDFIMISVADTGSGMPREVMERAFDPFFTTKPIGQGTGLGLSMIQGFIKQSGGAVRIDSTLRVGTTISLYLPRHVGEVAVDTQQSMETTGVACPTAEATVLLVDDEAALRSLLAELLTSQGHAVLQAENGTAGLELLKSSPVIDLLVCDVGLPGSMNGKQLAEAARALRPALKILFITGYANKVDIGKGLHETGIDIMLKPFRLDDFTRQVARLLRA</sequence>
<dbReference type="SUPFAM" id="SSF47384">
    <property type="entry name" value="Homodimeric domain of signal transducing histidine kinase"/>
    <property type="match status" value="1"/>
</dbReference>
<dbReference type="InterPro" id="IPR036890">
    <property type="entry name" value="HATPase_C_sf"/>
</dbReference>
<dbReference type="EMBL" id="FZOT01000031">
    <property type="protein sequence ID" value="SNT37400.1"/>
    <property type="molecule type" value="Genomic_DNA"/>
</dbReference>
<dbReference type="PROSITE" id="PS50112">
    <property type="entry name" value="PAS"/>
    <property type="match status" value="2"/>
</dbReference>
<dbReference type="Pfam" id="PF02518">
    <property type="entry name" value="HATPase_c"/>
    <property type="match status" value="1"/>
</dbReference>
<dbReference type="Pfam" id="PF00072">
    <property type="entry name" value="Response_reg"/>
    <property type="match status" value="1"/>
</dbReference>
<feature type="coiled-coil region" evidence="5">
    <location>
        <begin position="115"/>
        <end position="156"/>
    </location>
</feature>
<dbReference type="SMART" id="SM00388">
    <property type="entry name" value="HisKA"/>
    <property type="match status" value="1"/>
</dbReference>
<dbReference type="AlphaFoldDB" id="A0A239M483"/>
<name>A0A239M483_9BURK</name>
<dbReference type="InterPro" id="IPR036097">
    <property type="entry name" value="HisK_dim/P_sf"/>
</dbReference>
<dbReference type="RefSeq" id="WP_143131462.1">
    <property type="nucleotide sequence ID" value="NZ_FZOT01000031.1"/>
</dbReference>
<dbReference type="PANTHER" id="PTHR43065:SF42">
    <property type="entry name" value="TWO-COMPONENT SENSOR PPRA"/>
    <property type="match status" value="1"/>
</dbReference>
<dbReference type="InterPro" id="IPR035965">
    <property type="entry name" value="PAS-like_dom_sf"/>
</dbReference>
<dbReference type="InterPro" id="IPR003661">
    <property type="entry name" value="HisK_dim/P_dom"/>
</dbReference>
<dbReference type="Gene3D" id="3.30.450.20">
    <property type="entry name" value="PAS domain"/>
    <property type="match status" value="2"/>
</dbReference>
<proteinExistence type="predicted"/>
<dbReference type="Proteomes" id="UP000198284">
    <property type="component" value="Unassembled WGS sequence"/>
</dbReference>
<dbReference type="OrthoDB" id="9177042at2"/>
<dbReference type="InterPro" id="IPR013656">
    <property type="entry name" value="PAS_4"/>
</dbReference>
<evidence type="ECO:0000259" key="8">
    <source>
        <dbReference type="PROSITE" id="PS50112"/>
    </source>
</evidence>
<dbReference type="NCBIfam" id="TIGR00229">
    <property type="entry name" value="sensory_box"/>
    <property type="match status" value="2"/>
</dbReference>
<dbReference type="SMART" id="SM00387">
    <property type="entry name" value="HATPase_c"/>
    <property type="match status" value="1"/>
</dbReference>
<dbReference type="Pfam" id="PF00512">
    <property type="entry name" value="HisKA"/>
    <property type="match status" value="1"/>
</dbReference>
<dbReference type="CDD" id="cd00082">
    <property type="entry name" value="HisKA"/>
    <property type="match status" value="1"/>
</dbReference>
<dbReference type="Gene3D" id="3.30.565.10">
    <property type="entry name" value="Histidine kinase-like ATPase, C-terminal domain"/>
    <property type="match status" value="1"/>
</dbReference>
<feature type="modified residue" description="4-aspartylphosphate" evidence="4">
    <location>
        <position position="587"/>
    </location>
</feature>
<dbReference type="Gene3D" id="1.10.287.130">
    <property type="match status" value="1"/>
</dbReference>
<dbReference type="Gene3D" id="3.40.50.2300">
    <property type="match status" value="1"/>
</dbReference>
<dbReference type="InterPro" id="IPR011006">
    <property type="entry name" value="CheY-like_superfamily"/>
</dbReference>
<dbReference type="InterPro" id="IPR001789">
    <property type="entry name" value="Sig_transdc_resp-reg_receiver"/>
</dbReference>
<dbReference type="PRINTS" id="PR00344">
    <property type="entry name" value="BCTRLSENSOR"/>
</dbReference>
<feature type="domain" description="PAS" evidence="8">
    <location>
        <begin position="1"/>
        <end position="49"/>
    </location>
</feature>
<dbReference type="InterPro" id="IPR004358">
    <property type="entry name" value="Sig_transdc_His_kin-like_C"/>
</dbReference>
<feature type="domain" description="PAS" evidence="8">
    <location>
        <begin position="171"/>
        <end position="220"/>
    </location>
</feature>
<evidence type="ECO:0000256" key="2">
    <source>
        <dbReference type="ARBA" id="ARBA00012438"/>
    </source>
</evidence>
<evidence type="ECO:0000256" key="1">
    <source>
        <dbReference type="ARBA" id="ARBA00000085"/>
    </source>
</evidence>
<evidence type="ECO:0000259" key="6">
    <source>
        <dbReference type="PROSITE" id="PS50109"/>
    </source>
</evidence>
<feature type="domain" description="Histidine kinase" evidence="6">
    <location>
        <begin position="289"/>
        <end position="513"/>
    </location>
</feature>
<keyword evidence="10" id="KW-1185">Reference proteome</keyword>
<keyword evidence="5" id="KW-0175">Coiled coil</keyword>
<gene>
    <name evidence="9" type="ORF">SAMN06265795_1318</name>
</gene>
<dbReference type="SMART" id="SM00091">
    <property type="entry name" value="PAS"/>
    <property type="match status" value="2"/>
</dbReference>
<dbReference type="SUPFAM" id="SSF55785">
    <property type="entry name" value="PYP-like sensor domain (PAS domain)"/>
    <property type="match status" value="2"/>
</dbReference>
<evidence type="ECO:0000313" key="10">
    <source>
        <dbReference type="Proteomes" id="UP000198284"/>
    </source>
</evidence>